<dbReference type="InterPro" id="IPR019734">
    <property type="entry name" value="TPR_rpt"/>
</dbReference>
<feature type="region of interest" description="Disordered" evidence="6">
    <location>
        <begin position="881"/>
        <end position="911"/>
    </location>
</feature>
<evidence type="ECO:0000256" key="5">
    <source>
        <dbReference type="PROSITE-ProRule" id="PRU00339"/>
    </source>
</evidence>
<gene>
    <name evidence="8" type="ORF">H4219_002680</name>
</gene>
<dbReference type="SUPFAM" id="SSF56281">
    <property type="entry name" value="Metallo-hydrolase/oxidoreductase"/>
    <property type="match status" value="1"/>
</dbReference>
<dbReference type="SMART" id="SM00028">
    <property type="entry name" value="TPR"/>
    <property type="match status" value="2"/>
</dbReference>
<evidence type="ECO:0000256" key="2">
    <source>
        <dbReference type="ARBA" id="ARBA00022723"/>
    </source>
</evidence>
<feature type="region of interest" description="Disordered" evidence="6">
    <location>
        <begin position="753"/>
        <end position="788"/>
    </location>
</feature>
<dbReference type="InterPro" id="IPR001279">
    <property type="entry name" value="Metallo-B-lactamas"/>
</dbReference>
<dbReference type="Gene3D" id="1.25.40.10">
    <property type="entry name" value="Tetratricopeptide repeat domain"/>
    <property type="match status" value="1"/>
</dbReference>
<feature type="region of interest" description="Disordered" evidence="6">
    <location>
        <begin position="490"/>
        <end position="540"/>
    </location>
</feature>
<feature type="compositionally biased region" description="Low complexity" evidence="6">
    <location>
        <begin position="821"/>
        <end position="830"/>
    </location>
</feature>
<feature type="compositionally biased region" description="Low complexity" evidence="6">
    <location>
        <begin position="899"/>
        <end position="911"/>
    </location>
</feature>
<proteinExistence type="predicted"/>
<accession>A0A9W8A3C4</accession>
<evidence type="ECO:0000256" key="1">
    <source>
        <dbReference type="ARBA" id="ARBA00001947"/>
    </source>
</evidence>
<feature type="region of interest" description="Disordered" evidence="6">
    <location>
        <begin position="363"/>
        <end position="386"/>
    </location>
</feature>
<evidence type="ECO:0000313" key="8">
    <source>
        <dbReference type="EMBL" id="KAJ1918283.1"/>
    </source>
</evidence>
<dbReference type="InterPro" id="IPR011990">
    <property type="entry name" value="TPR-like_helical_dom_sf"/>
</dbReference>
<feature type="region of interest" description="Disordered" evidence="6">
    <location>
        <begin position="283"/>
        <end position="309"/>
    </location>
</feature>
<evidence type="ECO:0000313" key="9">
    <source>
        <dbReference type="Proteomes" id="UP001150538"/>
    </source>
</evidence>
<keyword evidence="3" id="KW-0378">Hydrolase</keyword>
<dbReference type="GO" id="GO:0046872">
    <property type="term" value="F:metal ion binding"/>
    <property type="evidence" value="ECO:0007669"/>
    <property type="project" value="UniProtKB-KW"/>
</dbReference>
<organism evidence="8 9">
    <name type="scientific">Mycoemilia scoparia</name>
    <dbReference type="NCBI Taxonomy" id="417184"/>
    <lineage>
        <taxon>Eukaryota</taxon>
        <taxon>Fungi</taxon>
        <taxon>Fungi incertae sedis</taxon>
        <taxon>Zoopagomycota</taxon>
        <taxon>Kickxellomycotina</taxon>
        <taxon>Kickxellomycetes</taxon>
        <taxon>Kickxellales</taxon>
        <taxon>Kickxellaceae</taxon>
        <taxon>Mycoemilia</taxon>
    </lineage>
</organism>
<reference evidence="8" key="1">
    <citation type="submission" date="2022-07" db="EMBL/GenBank/DDBJ databases">
        <title>Phylogenomic reconstructions and comparative analyses of Kickxellomycotina fungi.</title>
        <authorList>
            <person name="Reynolds N.K."/>
            <person name="Stajich J.E."/>
            <person name="Barry K."/>
            <person name="Grigoriev I.V."/>
            <person name="Crous P."/>
            <person name="Smith M.E."/>
        </authorList>
    </citation>
    <scope>NUCLEOTIDE SEQUENCE</scope>
    <source>
        <strain evidence="8">NBRC 100468</strain>
    </source>
</reference>
<keyword evidence="9" id="KW-1185">Reference proteome</keyword>
<feature type="compositionally biased region" description="Polar residues" evidence="6">
    <location>
        <begin position="757"/>
        <end position="786"/>
    </location>
</feature>
<keyword evidence="2" id="KW-0479">Metal-binding</keyword>
<sequence length="1671" mass="182623">MESGFFTVLDVKPPNRPSIPTMPGDIIAFNSFPDDLSSTTPTSPPLSPTLSIDSDSSSLVSSIYNTPTLHYATPLDSPISISPFNIDHFPTKEHASSGGSILQPPSLSEMSMSLQTNNYNHHHHNQMFPRKSQNSGSRCLHTMVSHPALLQWALSEDHELRNLELRRDARKYRERSRSHLASYTHNCPSVLPNNMSQSLTTQASAPAICAECANHRNDDHRRKPSLVRKRALTSYPSLPNSLLSKGAKNYGNSPIHSRKTSTASNLSFVSNFSTISSGSDDSFYSADDSISEPVSPTSGAHETDSSYTCKSDRGLLGDLGTFHSENEAEYNNYDDENGGFGGSGSSSYSLSGATNSVGEISTPASSEISIGPTMIRPTDISRGGRLPRNLRPSSWFHLIVRFQDAPSVRDPDSIINDADFYTVPPYTAREPAAGESSCNVDCSRWKCKGLGLGGNVSNNGGSDFNHPEFQHTKRRASCFDPFFQGFSEKTEDTDLHNAPSDPDSCTLGNDNASLLATTNTDIQNTSYQKPKHASDTRAEYSTTNDCWLQPLRRDERVPDDQNQPLENRDCSRDCDILVYHQQHQKIYSDESVNSSKDARSEAPSTLTKNVKNLLLQNQKHFNNAQVDQSQQVLTAKENRVNKKNPALSSCLCEQQQGAATTGVPCENGEGRVSVIAQQCNVCKKTFPSMSNADGQLVTADNVTHAVASRRQSVRPGNSVVASRRGTETTCSSVFISPEIKPSRSHRPSIAEHLAPSVPQSPTSLTPSGHRLSNASSIGSGASTDSQCGVLGRRRSFPAIAGRLSLSTSGENCTSVDSKESQQQQKQQQQQPKSYASSPLAPPSVSFAADAKQDGAESIRTSEREGHKCNCLSRKGKRAELCTHKQTSSAGAKSPEPRNIRSSSLISSSPSGRSVPILEQALRARHPIYKLGTLANDTFEAGKYLDAFELYSWALLFLYPRKGTAAADYLSDSVTRKRLKQLGWRLEKKDLELLGRRPNATRQSGSEFGPNYSKSRDPRNSEAKQSTSLEEGSANSSEAELTSSARNDKTESTTCNPLRSFFKSRSKQQKTKSKEKGLKSHSHQPSPTDSPILPKPSRPEQSDSNLSAPVEPTNRRHDANFTAGQFSLSDDDDQIYKKGNRGSNCLKFWSFPGLADGNGKNRADPIALGGEDPIGDSKRNRFSNDNVCDDDVDTSPDAILSYPGSPVTMSSAGQGDHDVLPLLSQRTNSGKGSPVMEDGRVFPADVDNNDLKNARGPSGYTIPLKEGDSPSNVAAALESKNTSSHSLPDHISGETGSSYVDPWAMKNPEEKDEVTALLYANRSATAYALERYGEAVRDANRCIELRPKWAKGYFRKAEAFLALGKAHNAYIFYKKAIVRDPSDTTIKLGYERARLTTKNEAMGLKVIQILPGRDICHKAPGIHVIRNFIFMYAGEMANYIYLIADMDTRKCIIVDACWDVPGIIKIIEREGLQLAGAIVTHAHFDHVGGIPPPPFSSLHIKVTGLATLKKIYPYLSLMAHPLDIPSILEANPSLSKNQITPTPNGFEFILGKRTKIQTIHTPGHTPGSQCILVNGSRLFSGDTLFPGNCGRVDLEGGDLRDMIQSLQTRLQVLGDSTVVYPGHEYGGEWTTIGREKKHGFLRPVTGDTAEELWEQLDMHCDNPKEPKTEISQ</sequence>
<feature type="region of interest" description="Disordered" evidence="6">
    <location>
        <begin position="1225"/>
        <end position="1269"/>
    </location>
</feature>
<feature type="region of interest" description="Disordered" evidence="6">
    <location>
        <begin position="1169"/>
        <end position="1195"/>
    </location>
</feature>
<keyword evidence="4" id="KW-0862">Zinc</keyword>
<feature type="compositionally biased region" description="Basic and acidic residues" evidence="6">
    <location>
        <begin position="850"/>
        <end position="867"/>
    </location>
</feature>
<dbReference type="SMART" id="SM00849">
    <property type="entry name" value="Lactamase_B"/>
    <property type="match status" value="1"/>
</dbReference>
<keyword evidence="5" id="KW-0802">TPR repeat</keyword>
<feature type="domain" description="Metallo-beta-lactamase" evidence="7">
    <location>
        <begin position="1436"/>
        <end position="1622"/>
    </location>
</feature>
<dbReference type="OrthoDB" id="515692at2759"/>
<evidence type="ECO:0000256" key="4">
    <source>
        <dbReference type="ARBA" id="ARBA00022833"/>
    </source>
</evidence>
<feature type="region of interest" description="Disordered" evidence="6">
    <location>
        <begin position="994"/>
        <end position="1134"/>
    </location>
</feature>
<evidence type="ECO:0000256" key="6">
    <source>
        <dbReference type="SAM" id="MobiDB-lite"/>
    </source>
</evidence>
<dbReference type="InterPro" id="IPR051453">
    <property type="entry name" value="MBL_Glyoxalase_II"/>
</dbReference>
<dbReference type="PROSITE" id="PS50005">
    <property type="entry name" value="TPR"/>
    <property type="match status" value="1"/>
</dbReference>
<protein>
    <recommendedName>
        <fullName evidence="7">Metallo-beta-lactamase domain-containing protein</fullName>
    </recommendedName>
</protein>
<dbReference type="GO" id="GO:0016787">
    <property type="term" value="F:hydrolase activity"/>
    <property type="evidence" value="ECO:0007669"/>
    <property type="project" value="UniProtKB-KW"/>
</dbReference>
<dbReference type="SUPFAM" id="SSF48452">
    <property type="entry name" value="TPR-like"/>
    <property type="match status" value="1"/>
</dbReference>
<feature type="compositionally biased region" description="Polar residues" evidence="6">
    <location>
        <begin position="292"/>
        <end position="309"/>
    </location>
</feature>
<comment type="cofactor">
    <cofactor evidence="1">
        <name>Zn(2+)</name>
        <dbReference type="ChEBI" id="CHEBI:29105"/>
    </cofactor>
</comment>
<evidence type="ECO:0000256" key="3">
    <source>
        <dbReference type="ARBA" id="ARBA00022801"/>
    </source>
</evidence>
<comment type="caution">
    <text evidence="8">The sequence shown here is derived from an EMBL/GenBank/DDBJ whole genome shotgun (WGS) entry which is preliminary data.</text>
</comment>
<evidence type="ECO:0000259" key="7">
    <source>
        <dbReference type="SMART" id="SM00849"/>
    </source>
</evidence>
<dbReference type="PANTHER" id="PTHR46233">
    <property type="entry name" value="HYDROXYACYLGLUTATHIONE HYDROLASE GLOC"/>
    <property type="match status" value="1"/>
</dbReference>
<feature type="compositionally biased region" description="Basic residues" evidence="6">
    <location>
        <begin position="1061"/>
        <end position="1070"/>
    </location>
</feature>
<dbReference type="EMBL" id="JANBPU010000049">
    <property type="protein sequence ID" value="KAJ1918283.1"/>
    <property type="molecule type" value="Genomic_DNA"/>
</dbReference>
<dbReference type="Pfam" id="PF00753">
    <property type="entry name" value="Lactamase_B"/>
    <property type="match status" value="1"/>
</dbReference>
<dbReference type="Gene3D" id="3.60.15.10">
    <property type="entry name" value="Ribonuclease Z/Hydroxyacylglutathione hydrolase-like"/>
    <property type="match status" value="1"/>
</dbReference>
<feature type="region of interest" description="Disordered" evidence="6">
    <location>
        <begin position="807"/>
        <end position="867"/>
    </location>
</feature>
<dbReference type="InterPro" id="IPR036866">
    <property type="entry name" value="RibonucZ/Hydroxyglut_hydro"/>
</dbReference>
<feature type="compositionally biased region" description="Polar residues" evidence="6">
    <location>
        <begin position="1022"/>
        <end position="1044"/>
    </location>
</feature>
<feature type="repeat" description="TPR" evidence="5">
    <location>
        <begin position="1349"/>
        <end position="1382"/>
    </location>
</feature>
<dbReference type="Proteomes" id="UP001150538">
    <property type="component" value="Unassembled WGS sequence"/>
</dbReference>
<name>A0A9W8A3C4_9FUNG</name>
<feature type="compositionally biased region" description="Polar residues" evidence="6">
    <location>
        <begin position="506"/>
        <end position="528"/>
    </location>
</feature>
<dbReference type="PANTHER" id="PTHR46233:SF3">
    <property type="entry name" value="HYDROXYACYLGLUTATHIONE HYDROLASE GLOC"/>
    <property type="match status" value="1"/>
</dbReference>